<dbReference type="EMBL" id="JACVVK020000694">
    <property type="protein sequence ID" value="KAK7455323.1"/>
    <property type="molecule type" value="Genomic_DNA"/>
</dbReference>
<dbReference type="PROSITE" id="PS50835">
    <property type="entry name" value="IG_LIKE"/>
    <property type="match status" value="1"/>
</dbReference>
<reference evidence="2 3" key="1">
    <citation type="journal article" date="2023" name="Sci. Data">
        <title>Genome assembly of the Korean intertidal mud-creeper Batillaria attramentaria.</title>
        <authorList>
            <person name="Patra A.K."/>
            <person name="Ho P.T."/>
            <person name="Jun S."/>
            <person name="Lee S.J."/>
            <person name="Kim Y."/>
            <person name="Won Y.J."/>
        </authorList>
    </citation>
    <scope>NUCLEOTIDE SEQUENCE [LARGE SCALE GENOMIC DNA]</scope>
    <source>
        <strain evidence="2">Wonlab-2016</strain>
    </source>
</reference>
<evidence type="ECO:0000313" key="3">
    <source>
        <dbReference type="Proteomes" id="UP001519460"/>
    </source>
</evidence>
<dbReference type="InterPro" id="IPR007110">
    <property type="entry name" value="Ig-like_dom"/>
</dbReference>
<protein>
    <recommendedName>
        <fullName evidence="1">Ig-like domain-containing protein</fullName>
    </recommendedName>
</protein>
<keyword evidence="3" id="KW-1185">Reference proteome</keyword>
<name>A0ABD0J3U1_9CAEN</name>
<proteinExistence type="predicted"/>
<feature type="domain" description="Ig-like" evidence="1">
    <location>
        <begin position="1"/>
        <end position="60"/>
    </location>
</feature>
<dbReference type="Gene3D" id="2.60.40.10">
    <property type="entry name" value="Immunoglobulins"/>
    <property type="match status" value="1"/>
</dbReference>
<feature type="non-terminal residue" evidence="2">
    <location>
        <position position="70"/>
    </location>
</feature>
<dbReference type="InterPro" id="IPR013783">
    <property type="entry name" value="Ig-like_fold"/>
</dbReference>
<comment type="caution">
    <text evidence="2">The sequence shown here is derived from an EMBL/GenBank/DDBJ whole genome shotgun (WGS) entry which is preliminary data.</text>
</comment>
<dbReference type="InterPro" id="IPR036179">
    <property type="entry name" value="Ig-like_dom_sf"/>
</dbReference>
<sequence length="70" mass="7612">MTLACKTDNANPTPRYKWTGLNCDTGNNYHTCSYTPKPGLHDGKTVTCTARNPSSPKYLSASANFTINIS</sequence>
<gene>
    <name evidence="2" type="ORF">BaRGS_00039489</name>
</gene>
<organism evidence="2 3">
    <name type="scientific">Batillaria attramentaria</name>
    <dbReference type="NCBI Taxonomy" id="370345"/>
    <lineage>
        <taxon>Eukaryota</taxon>
        <taxon>Metazoa</taxon>
        <taxon>Spiralia</taxon>
        <taxon>Lophotrochozoa</taxon>
        <taxon>Mollusca</taxon>
        <taxon>Gastropoda</taxon>
        <taxon>Caenogastropoda</taxon>
        <taxon>Sorbeoconcha</taxon>
        <taxon>Cerithioidea</taxon>
        <taxon>Batillariidae</taxon>
        <taxon>Batillaria</taxon>
    </lineage>
</organism>
<dbReference type="SUPFAM" id="SSF48726">
    <property type="entry name" value="Immunoglobulin"/>
    <property type="match status" value="1"/>
</dbReference>
<evidence type="ECO:0000259" key="1">
    <source>
        <dbReference type="PROSITE" id="PS50835"/>
    </source>
</evidence>
<dbReference type="Proteomes" id="UP001519460">
    <property type="component" value="Unassembled WGS sequence"/>
</dbReference>
<accession>A0ABD0J3U1</accession>
<dbReference type="AlphaFoldDB" id="A0ABD0J3U1"/>
<evidence type="ECO:0000313" key="2">
    <source>
        <dbReference type="EMBL" id="KAK7455323.1"/>
    </source>
</evidence>